<gene>
    <name evidence="8" type="ORF">EDC64_11853</name>
</gene>
<evidence type="ECO:0000256" key="5">
    <source>
        <dbReference type="ARBA" id="ARBA00023136"/>
    </source>
</evidence>
<feature type="transmembrane region" description="Helical" evidence="6">
    <location>
        <begin position="50"/>
        <end position="72"/>
    </location>
</feature>
<dbReference type="NCBIfam" id="TIGR00704">
    <property type="entry name" value="NaPi_cotrn_rel"/>
    <property type="match status" value="1"/>
</dbReference>
<dbReference type="EMBL" id="SMAI01000018">
    <property type="protein sequence ID" value="TCT01555.1"/>
    <property type="molecule type" value="Genomic_DNA"/>
</dbReference>
<dbReference type="InterPro" id="IPR004633">
    <property type="entry name" value="NaPi_cotrn-rel/YqeW-like"/>
</dbReference>
<dbReference type="Pfam" id="PF02690">
    <property type="entry name" value="Na_Pi_cotrans"/>
    <property type="match status" value="2"/>
</dbReference>
<dbReference type="PANTHER" id="PTHR10010">
    <property type="entry name" value="SOLUTE CARRIER FAMILY 34 SODIUM PHOSPHATE , MEMBER 2-RELATED"/>
    <property type="match status" value="1"/>
</dbReference>
<keyword evidence="9" id="KW-1185">Reference proteome</keyword>
<dbReference type="Gene3D" id="1.20.58.220">
    <property type="entry name" value="Phosphate transport system protein phou homolog 2, domain 2"/>
    <property type="match status" value="1"/>
</dbReference>
<keyword evidence="4 6" id="KW-1133">Transmembrane helix</keyword>
<dbReference type="PANTHER" id="PTHR10010:SF46">
    <property type="entry name" value="SODIUM-DEPENDENT PHOSPHATE TRANSPORT PROTEIN 2B"/>
    <property type="match status" value="1"/>
</dbReference>
<keyword evidence="2" id="KW-1003">Cell membrane</keyword>
<dbReference type="GO" id="GO:0005886">
    <property type="term" value="C:plasma membrane"/>
    <property type="evidence" value="ECO:0007669"/>
    <property type="project" value="UniProtKB-SubCell"/>
</dbReference>
<dbReference type="OrthoDB" id="5778511at2"/>
<dbReference type="GO" id="GO:0044341">
    <property type="term" value="P:sodium-dependent phosphate transport"/>
    <property type="evidence" value="ECO:0007669"/>
    <property type="project" value="InterPro"/>
</dbReference>
<evidence type="ECO:0000256" key="2">
    <source>
        <dbReference type="ARBA" id="ARBA00022475"/>
    </source>
</evidence>
<name>A0A4R3LSI9_9HYPH</name>
<dbReference type="SUPFAM" id="SSF109755">
    <property type="entry name" value="PhoU-like"/>
    <property type="match status" value="1"/>
</dbReference>
<dbReference type="RefSeq" id="WP_132035233.1">
    <property type="nucleotide sequence ID" value="NZ_SMAI01000018.1"/>
</dbReference>
<reference evidence="8 9" key="1">
    <citation type="submission" date="2019-03" db="EMBL/GenBank/DDBJ databases">
        <title>Genomic Encyclopedia of Type Strains, Phase IV (KMG-IV): sequencing the most valuable type-strain genomes for metagenomic binning, comparative biology and taxonomic classification.</title>
        <authorList>
            <person name="Goeker M."/>
        </authorList>
    </citation>
    <scope>NUCLEOTIDE SEQUENCE [LARGE SCALE GENOMIC DNA]</scope>
    <source>
        <strain evidence="8 9">DSM 9035</strain>
    </source>
</reference>
<feature type="transmembrane region" description="Helical" evidence="6">
    <location>
        <begin position="134"/>
        <end position="155"/>
    </location>
</feature>
<sequence length="545" mass="57842">MTFSLTFINLAGAVAMLLWGTHMVQNAVQQAFGPRLRRVLGAALKDRVRAFFAGIGVTALLQSSTATGLMVAGFTSAGMVDLVPALAVMLGANVGTTLVVQLLSFNAAALAPALFLIGVVMVRRKGASLSKDLGPAVIGLGLMLLALHNLIEIFTPLEDTPSLRLLMGAISTQPVIAMLLAAFMTWVVHSSVAIVLLTMSLAAQGAVPPEAAIALVIGANLGSALNPVLEASSTEDPASRRMPMGNLLNRVIGAVVGLALIDPITALMLDVHIDLKRAVADFHTLFNLVLAVIFLPVLGQYARLLTRFFPDKAAAADPYRPLYLNPAATETPVVAIGNAAREALRLADLLDEMLRDVRAALERRTAEAIGKAHETQEAVERLNAAIKAYLLSIDRSALSARDEQRISEILAFTTNMEQAGDVIDNSMLSLAAKSLKRDAPAAEAGSALGGVFDRVETNLRTAAALFISDDPRAARLLAAEKAIFRTIETRATEAHMVRLREGANAEAETSTLHLEVVRDLKRINAHLVSGTAYPVLERGGEVLET</sequence>
<feature type="transmembrane region" description="Helical" evidence="6">
    <location>
        <begin position="249"/>
        <end position="273"/>
    </location>
</feature>
<accession>A0A4R3LSI9</accession>
<evidence type="ECO:0000256" key="1">
    <source>
        <dbReference type="ARBA" id="ARBA00004651"/>
    </source>
</evidence>
<dbReference type="NCBIfam" id="NF037997">
    <property type="entry name" value="Na_Pi_symport"/>
    <property type="match status" value="1"/>
</dbReference>
<organism evidence="8 9">
    <name type="scientific">Aquabacter spiritensis</name>
    <dbReference type="NCBI Taxonomy" id="933073"/>
    <lineage>
        <taxon>Bacteria</taxon>
        <taxon>Pseudomonadati</taxon>
        <taxon>Pseudomonadota</taxon>
        <taxon>Alphaproteobacteria</taxon>
        <taxon>Hyphomicrobiales</taxon>
        <taxon>Xanthobacteraceae</taxon>
        <taxon>Aquabacter</taxon>
    </lineage>
</organism>
<dbReference type="InterPro" id="IPR038078">
    <property type="entry name" value="PhoU-like_sf"/>
</dbReference>
<keyword evidence="5 6" id="KW-0472">Membrane</keyword>
<evidence type="ECO:0000256" key="4">
    <source>
        <dbReference type="ARBA" id="ARBA00022989"/>
    </source>
</evidence>
<feature type="transmembrane region" description="Helical" evidence="6">
    <location>
        <begin position="285"/>
        <end position="302"/>
    </location>
</feature>
<evidence type="ECO:0000256" key="3">
    <source>
        <dbReference type="ARBA" id="ARBA00022692"/>
    </source>
</evidence>
<evidence type="ECO:0000259" key="7">
    <source>
        <dbReference type="Pfam" id="PF01895"/>
    </source>
</evidence>
<dbReference type="InterPro" id="IPR026022">
    <property type="entry name" value="PhoU_dom"/>
</dbReference>
<keyword evidence="3 6" id="KW-0812">Transmembrane</keyword>
<feature type="transmembrane region" description="Helical" evidence="6">
    <location>
        <begin position="175"/>
        <end position="199"/>
    </location>
</feature>
<evidence type="ECO:0000313" key="9">
    <source>
        <dbReference type="Proteomes" id="UP000294664"/>
    </source>
</evidence>
<evidence type="ECO:0000256" key="6">
    <source>
        <dbReference type="SAM" id="Phobius"/>
    </source>
</evidence>
<comment type="caution">
    <text evidence="8">The sequence shown here is derived from an EMBL/GenBank/DDBJ whole genome shotgun (WGS) entry which is preliminary data.</text>
</comment>
<dbReference type="AlphaFoldDB" id="A0A4R3LSI9"/>
<feature type="domain" description="PhoU" evidence="7">
    <location>
        <begin position="345"/>
        <end position="425"/>
    </location>
</feature>
<dbReference type="Proteomes" id="UP000294664">
    <property type="component" value="Unassembled WGS sequence"/>
</dbReference>
<dbReference type="Pfam" id="PF01895">
    <property type="entry name" value="PhoU"/>
    <property type="match status" value="1"/>
</dbReference>
<dbReference type="GO" id="GO:0005436">
    <property type="term" value="F:sodium:phosphate symporter activity"/>
    <property type="evidence" value="ECO:0007669"/>
    <property type="project" value="InterPro"/>
</dbReference>
<evidence type="ECO:0000313" key="8">
    <source>
        <dbReference type="EMBL" id="TCT01555.1"/>
    </source>
</evidence>
<protein>
    <submittedName>
        <fullName evidence="8">Phosphate:Na+ symporter</fullName>
    </submittedName>
</protein>
<feature type="transmembrane region" description="Helical" evidence="6">
    <location>
        <begin position="105"/>
        <end position="122"/>
    </location>
</feature>
<proteinExistence type="predicted"/>
<comment type="subcellular location">
    <subcellularLocation>
        <location evidence="1">Cell membrane</location>
        <topology evidence="1">Multi-pass membrane protein</topology>
    </subcellularLocation>
</comment>
<dbReference type="InterPro" id="IPR003841">
    <property type="entry name" value="Na/Pi_transpt"/>
</dbReference>